<protein>
    <submittedName>
        <fullName evidence="3">Ankyrin</fullName>
    </submittedName>
</protein>
<dbReference type="PANTHER" id="PTHR24188">
    <property type="entry name" value="ANKYRIN REPEAT PROTEIN"/>
    <property type="match status" value="1"/>
</dbReference>
<organism evidence="3 4">
    <name type="scientific">Rhizoclosmatium globosum</name>
    <dbReference type="NCBI Taxonomy" id="329046"/>
    <lineage>
        <taxon>Eukaryota</taxon>
        <taxon>Fungi</taxon>
        <taxon>Fungi incertae sedis</taxon>
        <taxon>Chytridiomycota</taxon>
        <taxon>Chytridiomycota incertae sedis</taxon>
        <taxon>Chytridiomycetes</taxon>
        <taxon>Chytridiales</taxon>
        <taxon>Chytriomycetaceae</taxon>
        <taxon>Rhizoclosmatium</taxon>
    </lineage>
</organism>
<dbReference type="STRING" id="329046.A0A1Y2BPM3"/>
<dbReference type="Gene3D" id="1.25.40.20">
    <property type="entry name" value="Ankyrin repeat-containing domain"/>
    <property type="match status" value="2"/>
</dbReference>
<dbReference type="PANTHER" id="PTHR24188:SF29">
    <property type="entry name" value="GH09064P"/>
    <property type="match status" value="1"/>
</dbReference>
<name>A0A1Y2BPM3_9FUNG</name>
<reference evidence="3 4" key="1">
    <citation type="submission" date="2016-07" db="EMBL/GenBank/DDBJ databases">
        <title>Pervasive Adenine N6-methylation of Active Genes in Fungi.</title>
        <authorList>
            <consortium name="DOE Joint Genome Institute"/>
            <person name="Mondo S.J."/>
            <person name="Dannebaum R.O."/>
            <person name="Kuo R.C."/>
            <person name="Labutti K."/>
            <person name="Haridas S."/>
            <person name="Kuo A."/>
            <person name="Salamov A."/>
            <person name="Ahrendt S.R."/>
            <person name="Lipzen A."/>
            <person name="Sullivan W."/>
            <person name="Andreopoulos W.B."/>
            <person name="Clum A."/>
            <person name="Lindquist E."/>
            <person name="Daum C."/>
            <person name="Ramamoorthy G.K."/>
            <person name="Gryganskyi A."/>
            <person name="Culley D."/>
            <person name="Magnuson J.K."/>
            <person name="James T.Y."/>
            <person name="O'Malley M.A."/>
            <person name="Stajich J.E."/>
            <person name="Spatafora J.W."/>
            <person name="Visel A."/>
            <person name="Grigoriev I.V."/>
        </authorList>
    </citation>
    <scope>NUCLEOTIDE SEQUENCE [LARGE SCALE GENOMIC DNA]</scope>
    <source>
        <strain evidence="3 4">JEL800</strain>
    </source>
</reference>
<keyword evidence="1" id="KW-0677">Repeat</keyword>
<sequence>MNPLQALVGLASIPPELLQSIIAYLPLDKHLLSLGLASKQLLAPFIFHSLPFARQHVRFQLSQSKCATSLWDFLEASNIKHTGWLSLPLNYQTAVYGEIMLTSDWEAVSEVGRNREMNLMWSLRWDLPPQKALKVITALVEDPLHFDASNQDNRPIRWASRNGHLEVVELLLTIPSVDPSAVHNSAIGVAAQFGHLEIVELLLRDPRVDPADDENYAARFSAEIGHPRVLARLLQDSRVDASAKDNIGLQLAAQNGHLEVVKLLLRVPEVDPSVDENFPIRMACQKGYLEIVRVLLEDNRVDPTARENHAIGLASEHGFLEIVRLLLSDSRVNPSDDDNYSIFWAVKNGHSEVVKELWADPRLTKSDALRQILIEEAKREGHAGLWCDFI</sequence>
<dbReference type="EMBL" id="MCGO01000054">
    <property type="protein sequence ID" value="ORY36689.1"/>
    <property type="molecule type" value="Genomic_DNA"/>
</dbReference>
<comment type="caution">
    <text evidence="3">The sequence shown here is derived from an EMBL/GenBank/DDBJ whole genome shotgun (WGS) entry which is preliminary data.</text>
</comment>
<proteinExistence type="predicted"/>
<evidence type="ECO:0000313" key="3">
    <source>
        <dbReference type="EMBL" id="ORY36689.1"/>
    </source>
</evidence>
<dbReference type="InterPro" id="IPR036770">
    <property type="entry name" value="Ankyrin_rpt-contain_sf"/>
</dbReference>
<keyword evidence="4" id="KW-1185">Reference proteome</keyword>
<evidence type="ECO:0000256" key="1">
    <source>
        <dbReference type="ARBA" id="ARBA00022737"/>
    </source>
</evidence>
<dbReference type="Pfam" id="PF12796">
    <property type="entry name" value="Ank_2"/>
    <property type="match status" value="2"/>
</dbReference>
<dbReference type="SMART" id="SM00248">
    <property type="entry name" value="ANK"/>
    <property type="match status" value="6"/>
</dbReference>
<dbReference type="Proteomes" id="UP000193642">
    <property type="component" value="Unassembled WGS sequence"/>
</dbReference>
<dbReference type="AlphaFoldDB" id="A0A1Y2BPM3"/>
<keyword evidence="2" id="KW-0040">ANK repeat</keyword>
<accession>A0A1Y2BPM3</accession>
<gene>
    <name evidence="3" type="ORF">BCR33DRAFT_721903</name>
</gene>
<evidence type="ECO:0000313" key="4">
    <source>
        <dbReference type="Proteomes" id="UP000193642"/>
    </source>
</evidence>
<dbReference type="SUPFAM" id="SSF48403">
    <property type="entry name" value="Ankyrin repeat"/>
    <property type="match status" value="1"/>
</dbReference>
<dbReference type="OrthoDB" id="76098at2759"/>
<dbReference type="InterPro" id="IPR002110">
    <property type="entry name" value="Ankyrin_rpt"/>
</dbReference>
<evidence type="ECO:0000256" key="2">
    <source>
        <dbReference type="ARBA" id="ARBA00023043"/>
    </source>
</evidence>